<organism evidence="1 2">
    <name type="scientific">Caerostris extrusa</name>
    <name type="common">Bark spider</name>
    <name type="synonym">Caerostris bankana</name>
    <dbReference type="NCBI Taxonomy" id="172846"/>
    <lineage>
        <taxon>Eukaryota</taxon>
        <taxon>Metazoa</taxon>
        <taxon>Ecdysozoa</taxon>
        <taxon>Arthropoda</taxon>
        <taxon>Chelicerata</taxon>
        <taxon>Arachnida</taxon>
        <taxon>Araneae</taxon>
        <taxon>Araneomorphae</taxon>
        <taxon>Entelegynae</taxon>
        <taxon>Araneoidea</taxon>
        <taxon>Araneidae</taxon>
        <taxon>Caerostris</taxon>
    </lineage>
</organism>
<keyword evidence="2" id="KW-1185">Reference proteome</keyword>
<proteinExistence type="predicted"/>
<sequence length="87" mass="9711">MTTFPYLLSKALRRRAFQTEVKGLPIPLTSDVNTNCCIRCLNFPAGATASAKLAKIDDNIPLSSEQTFKEESIPNWSKRPLYPLPLT</sequence>
<dbReference type="AlphaFoldDB" id="A0AAV4X9N6"/>
<dbReference type="EMBL" id="BPLR01017339">
    <property type="protein sequence ID" value="GIY90676.1"/>
    <property type="molecule type" value="Genomic_DNA"/>
</dbReference>
<dbReference type="Proteomes" id="UP001054945">
    <property type="component" value="Unassembled WGS sequence"/>
</dbReference>
<evidence type="ECO:0000313" key="1">
    <source>
        <dbReference type="EMBL" id="GIY90676.1"/>
    </source>
</evidence>
<evidence type="ECO:0000313" key="2">
    <source>
        <dbReference type="Proteomes" id="UP001054945"/>
    </source>
</evidence>
<comment type="caution">
    <text evidence="1">The sequence shown here is derived from an EMBL/GenBank/DDBJ whole genome shotgun (WGS) entry which is preliminary data.</text>
</comment>
<accession>A0AAV4X9N6</accession>
<reference evidence="1 2" key="1">
    <citation type="submission" date="2021-06" db="EMBL/GenBank/DDBJ databases">
        <title>Caerostris extrusa draft genome.</title>
        <authorList>
            <person name="Kono N."/>
            <person name="Arakawa K."/>
        </authorList>
    </citation>
    <scope>NUCLEOTIDE SEQUENCE [LARGE SCALE GENOMIC DNA]</scope>
</reference>
<protein>
    <submittedName>
        <fullName evidence="1">Uncharacterized protein</fullName>
    </submittedName>
</protein>
<gene>
    <name evidence="1" type="ORF">CEXT_638821</name>
</gene>
<name>A0AAV4X9N6_CAEEX</name>